<dbReference type="PROSITE" id="PS51257">
    <property type="entry name" value="PROKAR_LIPOPROTEIN"/>
    <property type="match status" value="1"/>
</dbReference>
<evidence type="ECO:0000313" key="3">
    <source>
        <dbReference type="EMBL" id="MBB6576096.1"/>
    </source>
</evidence>
<proteinExistence type="predicted"/>
<name>A0ABR6RAA8_9BURK</name>
<dbReference type="RefSeq" id="WP_184704239.1">
    <property type="nucleotide sequence ID" value="NZ_JACHKZ010000001.1"/>
</dbReference>
<feature type="chain" id="PRO_5046659115" evidence="2">
    <location>
        <begin position="24"/>
        <end position="385"/>
    </location>
</feature>
<comment type="caution">
    <text evidence="3">The sequence shown here is derived from an EMBL/GenBank/DDBJ whole genome shotgun (WGS) entry which is preliminary data.</text>
</comment>
<reference evidence="3 4" key="1">
    <citation type="submission" date="2020-08" db="EMBL/GenBank/DDBJ databases">
        <title>Functional genomics of gut bacteria from endangered species of beetles.</title>
        <authorList>
            <person name="Carlos-Shanley C."/>
        </authorList>
    </citation>
    <scope>NUCLEOTIDE SEQUENCE [LARGE SCALE GENOMIC DNA]</scope>
    <source>
        <strain evidence="3 4">S00124</strain>
    </source>
</reference>
<accession>A0ABR6RAA8</accession>
<dbReference type="Proteomes" id="UP000562492">
    <property type="component" value="Unassembled WGS sequence"/>
</dbReference>
<dbReference type="PANTHER" id="PTHR45648:SF22">
    <property type="entry name" value="GDSL LIPASE_ACYLHYDROLASE FAMILY PROTEIN (AFU_ORTHOLOGUE AFUA_4G14700)"/>
    <property type="match status" value="1"/>
</dbReference>
<keyword evidence="4" id="KW-1185">Reference proteome</keyword>
<evidence type="ECO:0000256" key="2">
    <source>
        <dbReference type="SAM" id="SignalP"/>
    </source>
</evidence>
<dbReference type="InterPro" id="IPR036514">
    <property type="entry name" value="SGNH_hydro_sf"/>
</dbReference>
<dbReference type="Gene3D" id="3.40.50.1110">
    <property type="entry name" value="SGNH hydrolase"/>
    <property type="match status" value="1"/>
</dbReference>
<organism evidence="3 4">
    <name type="scientific">Comamonas odontotermitis</name>
    <dbReference type="NCBI Taxonomy" id="379895"/>
    <lineage>
        <taxon>Bacteria</taxon>
        <taxon>Pseudomonadati</taxon>
        <taxon>Pseudomonadota</taxon>
        <taxon>Betaproteobacteria</taxon>
        <taxon>Burkholderiales</taxon>
        <taxon>Comamonadaceae</taxon>
        <taxon>Comamonas</taxon>
    </lineage>
</organism>
<gene>
    <name evidence="3" type="ORF">HNP33_000144</name>
</gene>
<keyword evidence="2" id="KW-0732">Signal</keyword>
<protein>
    <submittedName>
        <fullName evidence="3">Phospholipase/lecithinase/hemolysin</fullName>
    </submittedName>
</protein>
<dbReference type="InterPro" id="IPR001087">
    <property type="entry name" value="GDSL"/>
</dbReference>
<feature type="signal peptide" evidence="2">
    <location>
        <begin position="1"/>
        <end position="23"/>
    </location>
</feature>
<evidence type="ECO:0000256" key="1">
    <source>
        <dbReference type="ARBA" id="ARBA00022801"/>
    </source>
</evidence>
<dbReference type="EMBL" id="JACHKZ010000001">
    <property type="protein sequence ID" value="MBB6576096.1"/>
    <property type="molecule type" value="Genomic_DNA"/>
</dbReference>
<keyword evidence="1" id="KW-0378">Hydrolase</keyword>
<dbReference type="SUPFAM" id="SSF52266">
    <property type="entry name" value="SGNH hydrolase"/>
    <property type="match status" value="1"/>
</dbReference>
<dbReference type="InterPro" id="IPR051058">
    <property type="entry name" value="GDSL_Est/Lipase"/>
</dbReference>
<dbReference type="Pfam" id="PF00657">
    <property type="entry name" value="Lipase_GDSL"/>
    <property type="match status" value="1"/>
</dbReference>
<sequence length="385" mass="39697">MRTQRFQAARWARWALWTGAAAAAALLSACGGGGSDDDDTRVTAVKVMGDSLADSGTFGYKFTVQAAQAVGAGSTPLWVDQVATQYGTSVCAHYRFNGSSFAAQANCTNYAIGGGRINYVQSASSPLSIPQQLRDAAAAGFGKGDLLLIDGGGNDASDLVTAYLGAASDQGAAYRALLSTQLDAATVQDLMGKGASGLATAGGAYLQALAKNWAGTIRSQTVDKGALRVAVLNMPDVSLTPKLRVVLQAVAAQQGEAAAQQLQALISGWVRAFNQQLANSLAGDTRLAVVDFYAALNDQVSLPQKYGYTNVTTPACPASGADANGLPQYDLSTCTAAGLSARIPAGQTSADWWQSYVFADSFHPTPRGHAQLGAAVSARLVQAGW</sequence>
<evidence type="ECO:0000313" key="4">
    <source>
        <dbReference type="Proteomes" id="UP000562492"/>
    </source>
</evidence>
<dbReference type="PANTHER" id="PTHR45648">
    <property type="entry name" value="GDSL LIPASE/ACYLHYDROLASE FAMILY PROTEIN (AFU_ORTHOLOGUE AFUA_4G14700)"/>
    <property type="match status" value="1"/>
</dbReference>